<dbReference type="EMBL" id="CP050549">
    <property type="protein sequence ID" value="QND42982.1"/>
    <property type="molecule type" value="Genomic_DNA"/>
</dbReference>
<evidence type="ECO:0000313" key="2">
    <source>
        <dbReference type="Proteomes" id="UP000515518"/>
    </source>
</evidence>
<dbReference type="Proteomes" id="UP000515518">
    <property type="component" value="Chromosome"/>
</dbReference>
<organism evidence="1 2">
    <name type="scientific">Rhizobium leguminosarum bv. viciae</name>
    <dbReference type="NCBI Taxonomy" id="387"/>
    <lineage>
        <taxon>Bacteria</taxon>
        <taxon>Pseudomonadati</taxon>
        <taxon>Pseudomonadota</taxon>
        <taxon>Alphaproteobacteria</taxon>
        <taxon>Hyphomicrobiales</taxon>
        <taxon>Rhizobiaceae</taxon>
        <taxon>Rhizobium/Agrobacterium group</taxon>
        <taxon>Rhizobium</taxon>
    </lineage>
</organism>
<proteinExistence type="predicted"/>
<name>A0A7G6RL50_RHILV</name>
<reference evidence="2" key="1">
    <citation type="journal article" date="2020" name="Mol. Plant Microbe">
        <title>Rhizobial microsymbionts of the narrowly endemic Oxytropis species growing in Kamchatka are characterized by significant genetic diversity and possess a set of genes that are associated with T3SS and T6SS secretion systems and can affect the development of symbiosis.</title>
        <authorList>
            <person name="Safronova V."/>
            <person name="Guro P."/>
            <person name="Sazanova A."/>
            <person name="Kuznetsova I."/>
            <person name="Belimov A."/>
            <person name="Yakubov V."/>
            <person name="Chirak E."/>
            <person name="Afonin A."/>
            <person name="Gogolev Y."/>
            <person name="Andronov E."/>
            <person name="Tikhonovich I."/>
        </authorList>
    </citation>
    <scope>NUCLEOTIDE SEQUENCE [LARGE SCALE GENOMIC DNA]</scope>
    <source>
        <strain evidence="2">RCAM0610</strain>
    </source>
</reference>
<sequence>MTILFSSIAALAFASALGKLLKRNADLYFPRCDDEGEIEALLADGLALALAKDAA</sequence>
<protein>
    <submittedName>
        <fullName evidence="1">Uncharacterized protein</fullName>
    </submittedName>
</protein>
<accession>A0A7G6RL50</accession>
<gene>
    <name evidence="1" type="ORF">HB770_21000</name>
</gene>
<dbReference type="AlphaFoldDB" id="A0A7G6RL50"/>
<evidence type="ECO:0000313" key="1">
    <source>
        <dbReference type="EMBL" id="QND42982.1"/>
    </source>
</evidence>